<evidence type="ECO:0000256" key="3">
    <source>
        <dbReference type="RuleBase" id="RU003694"/>
    </source>
</evidence>
<gene>
    <name evidence="5" type="ORF">GCM10022402_12960</name>
</gene>
<dbReference type="SUPFAM" id="SSF53901">
    <property type="entry name" value="Thiolase-like"/>
    <property type="match status" value="2"/>
</dbReference>
<keyword evidence="6" id="KW-1185">Reference proteome</keyword>
<comment type="similarity">
    <text evidence="1 3">Belongs to the thiolase-like superfamily. Beta-ketoacyl-ACP synthases family.</text>
</comment>
<dbReference type="Pfam" id="PF00109">
    <property type="entry name" value="ketoacyl-synt"/>
    <property type="match status" value="1"/>
</dbReference>
<evidence type="ECO:0000256" key="1">
    <source>
        <dbReference type="ARBA" id="ARBA00008467"/>
    </source>
</evidence>
<feature type="domain" description="Ketosynthase family 3 (KS3)" evidence="4">
    <location>
        <begin position="1"/>
        <end position="370"/>
    </location>
</feature>
<accession>A0ABP7FBF2</accession>
<proteinExistence type="inferred from homology"/>
<dbReference type="InterPro" id="IPR014031">
    <property type="entry name" value="Ketoacyl_synth_C"/>
</dbReference>
<keyword evidence="2 3" id="KW-0808">Transferase</keyword>
<evidence type="ECO:0000256" key="2">
    <source>
        <dbReference type="ARBA" id="ARBA00022679"/>
    </source>
</evidence>
<dbReference type="SMART" id="SM00825">
    <property type="entry name" value="PKS_KS"/>
    <property type="match status" value="1"/>
</dbReference>
<comment type="caution">
    <text evidence="5">The sequence shown here is derived from an EMBL/GenBank/DDBJ whole genome shotgun (WGS) entry which is preliminary data.</text>
</comment>
<dbReference type="PANTHER" id="PTHR11712:SF347">
    <property type="entry name" value="BETA KETOACYL-ACYL CARRIER PROTEIN SYNTHASE"/>
    <property type="match status" value="1"/>
</dbReference>
<dbReference type="EMBL" id="BAABDD010000004">
    <property type="protein sequence ID" value="GAA3734012.1"/>
    <property type="molecule type" value="Genomic_DNA"/>
</dbReference>
<reference evidence="6" key="1">
    <citation type="journal article" date="2019" name="Int. J. Syst. Evol. Microbiol.">
        <title>The Global Catalogue of Microorganisms (GCM) 10K type strain sequencing project: providing services to taxonomists for standard genome sequencing and annotation.</title>
        <authorList>
            <consortium name="The Broad Institute Genomics Platform"/>
            <consortium name="The Broad Institute Genome Sequencing Center for Infectious Disease"/>
            <person name="Wu L."/>
            <person name="Ma J."/>
        </authorList>
    </citation>
    <scope>NUCLEOTIDE SEQUENCE [LARGE SCALE GENOMIC DNA]</scope>
    <source>
        <strain evidence="6">JCM 17137</strain>
    </source>
</reference>
<name>A0ABP7FBF2_9ACTN</name>
<organism evidence="5 6">
    <name type="scientific">Salinactinospora qingdaonensis</name>
    <dbReference type="NCBI Taxonomy" id="702744"/>
    <lineage>
        <taxon>Bacteria</taxon>
        <taxon>Bacillati</taxon>
        <taxon>Actinomycetota</taxon>
        <taxon>Actinomycetes</taxon>
        <taxon>Streptosporangiales</taxon>
        <taxon>Nocardiopsidaceae</taxon>
        <taxon>Salinactinospora</taxon>
    </lineage>
</organism>
<evidence type="ECO:0000313" key="6">
    <source>
        <dbReference type="Proteomes" id="UP001500908"/>
    </source>
</evidence>
<evidence type="ECO:0000259" key="4">
    <source>
        <dbReference type="PROSITE" id="PS52004"/>
    </source>
</evidence>
<protein>
    <submittedName>
        <fullName evidence="5">Beta-ketoacyl-[acyl-carrier-protein] synthase family protein</fullName>
    </submittedName>
</protein>
<dbReference type="RefSeq" id="WP_344968346.1">
    <property type="nucleotide sequence ID" value="NZ_BAABDD010000004.1"/>
</dbReference>
<dbReference type="InterPro" id="IPR016039">
    <property type="entry name" value="Thiolase-like"/>
</dbReference>
<dbReference type="InterPro" id="IPR000794">
    <property type="entry name" value="Beta-ketoacyl_synthase"/>
</dbReference>
<dbReference type="Pfam" id="PF02801">
    <property type="entry name" value="Ketoacyl-synt_C"/>
    <property type="match status" value="1"/>
</dbReference>
<dbReference type="Proteomes" id="UP001500908">
    <property type="component" value="Unassembled WGS sequence"/>
</dbReference>
<dbReference type="PROSITE" id="PS52004">
    <property type="entry name" value="KS3_2"/>
    <property type="match status" value="1"/>
</dbReference>
<sequence length="371" mass="38358">MTALLAGSAVVTCLGTGAETFDALLDGRSGLGPLRRTDAERLSVSRGYHIADDDSCFRAGAWLTQCVRQALDEAEITPQTHRIAAVIGTGLRELRTLERWEEPPADFPTHLLHFGSAARAAEPALTEVVTVSNACSAGGHALAMAQDMLDLGEADAVVVGATDEMSGSMLTMIGRVAEEPTEAVRPFDADRGGVLLGEGAAAVVLVAEGATERPLARVLATGVSCDAHHETAPSTEGLGRAVTDALRRGDRTGRDVDLVVAHGTGTALNDPAEARVLLENVVGDGPGPLVTALKGAIGHTSGASALHNLDVAIRALRHGRVPPVVGLRHPLPEGEGLRFAVDSTPTAPMRLAQIDAFGFGGVNTVTLLEAV</sequence>
<dbReference type="InterPro" id="IPR014030">
    <property type="entry name" value="Ketoacyl_synth_N"/>
</dbReference>
<evidence type="ECO:0000313" key="5">
    <source>
        <dbReference type="EMBL" id="GAA3734012.1"/>
    </source>
</evidence>
<dbReference type="PANTHER" id="PTHR11712">
    <property type="entry name" value="POLYKETIDE SYNTHASE-RELATED"/>
    <property type="match status" value="1"/>
</dbReference>
<dbReference type="InterPro" id="IPR020841">
    <property type="entry name" value="PKS_Beta-ketoAc_synthase_dom"/>
</dbReference>
<dbReference type="Gene3D" id="3.40.47.10">
    <property type="match status" value="1"/>
</dbReference>